<dbReference type="GO" id="GO:0042597">
    <property type="term" value="C:periplasmic space"/>
    <property type="evidence" value="ECO:0007669"/>
    <property type="project" value="UniProtKB-SubCell"/>
</dbReference>
<dbReference type="Proteomes" id="UP000093523">
    <property type="component" value="Unassembled WGS sequence"/>
</dbReference>
<keyword evidence="3" id="KW-0732">Signal</keyword>
<sequence length="329" mass="36639">MNGFYSTKRKWYQVFTPVALLWLCVINNGMAYDGKLAHYERVSGVSGNLSSIGSDTLANMMTLWAEDFQRIYPRVNIQIQASGSSTAPPALIESTAQFGPMSRKMRQSEKAAFERQFGYPPTEIRVAIDALGIFVHQDNPIQGLNFTQLDAIFSATLRCGAVKPINRWQDLGLTTSWAKHRIQLFGRNSVSGTYGYFKNNALCDGDFKVNVNEQPGSASVVQGVSASLNGIGYSGVGYKMSGVKLIPISRDGTDYINPTTDNIINGQYPLARFLYLYINKPPTAKLPKLDAEFIRYMLSEEGQLRVEQDGYIALSERFVLQELSKLDLH</sequence>
<dbReference type="NCBIfam" id="TIGR02136">
    <property type="entry name" value="ptsS_2"/>
    <property type="match status" value="1"/>
</dbReference>
<comment type="similarity">
    <text evidence="1 4">Belongs to the PstS family.</text>
</comment>
<evidence type="ECO:0000256" key="3">
    <source>
        <dbReference type="ARBA" id="ARBA00022729"/>
    </source>
</evidence>
<comment type="subcellular location">
    <subcellularLocation>
        <location evidence="4">Periplasm</location>
    </subcellularLocation>
    <subcellularLocation>
        <location evidence="4">Secreted</location>
    </subcellularLocation>
</comment>
<dbReference type="GO" id="GO:0006817">
    <property type="term" value="P:phosphate ion transport"/>
    <property type="evidence" value="ECO:0007669"/>
    <property type="project" value="UniProtKB-UniRule"/>
</dbReference>
<dbReference type="PANTHER" id="PTHR30570">
    <property type="entry name" value="PERIPLASMIC PHOSPHATE BINDING COMPONENT OF PHOSPHATE ABC TRANSPORTER"/>
    <property type="match status" value="1"/>
</dbReference>
<keyword evidence="4" id="KW-0964">Secreted</keyword>
<comment type="caution">
    <text evidence="6">The sequence shown here is derived from an EMBL/GenBank/DDBJ whole genome shotgun (WGS) entry which is preliminary data.</text>
</comment>
<proteinExistence type="inferred from homology"/>
<dbReference type="SUPFAM" id="SSF53850">
    <property type="entry name" value="Periplasmic binding protein-like II"/>
    <property type="match status" value="1"/>
</dbReference>
<keyword evidence="4" id="KW-0592">Phosphate transport</keyword>
<dbReference type="EMBL" id="MAJU01000012">
    <property type="protein sequence ID" value="OCH20493.1"/>
    <property type="molecule type" value="Genomic_DNA"/>
</dbReference>
<dbReference type="InterPro" id="IPR050811">
    <property type="entry name" value="Phosphate_ABC_transporter"/>
</dbReference>
<name>A0A1B9NXM9_ALILO</name>
<comment type="function">
    <text evidence="4">Involved in the system for phosphate transport across the cytoplasmic membrane.</text>
</comment>
<accession>A0A1B9NXM9</accession>
<dbReference type="GO" id="GO:0005576">
    <property type="term" value="C:extracellular region"/>
    <property type="evidence" value="ECO:0007669"/>
    <property type="project" value="UniProtKB-SubCell"/>
</dbReference>
<dbReference type="CDD" id="cd13653">
    <property type="entry name" value="PBP2_phosphate_like_1"/>
    <property type="match status" value="1"/>
</dbReference>
<gene>
    <name evidence="6" type="ORF">A6E04_14995</name>
</gene>
<evidence type="ECO:0000256" key="4">
    <source>
        <dbReference type="RuleBase" id="RU367119"/>
    </source>
</evidence>
<feature type="domain" description="PBP" evidence="5">
    <location>
        <begin position="45"/>
        <end position="301"/>
    </location>
</feature>
<reference evidence="6 7" key="1">
    <citation type="submission" date="2016-06" db="EMBL/GenBank/DDBJ databases">
        <authorList>
            <person name="Kjaerup R.B."/>
            <person name="Dalgaard T.S."/>
            <person name="Juul-Madsen H.R."/>
        </authorList>
    </citation>
    <scope>NUCLEOTIDE SEQUENCE [LARGE SCALE GENOMIC DNA]</scope>
    <source>
        <strain evidence="6 7">1S159</strain>
    </source>
</reference>
<dbReference type="InterPro" id="IPR024370">
    <property type="entry name" value="PBP_domain"/>
</dbReference>
<evidence type="ECO:0000256" key="1">
    <source>
        <dbReference type="ARBA" id="ARBA00008725"/>
    </source>
</evidence>
<dbReference type="AlphaFoldDB" id="A0A1B9NXM9"/>
<dbReference type="RefSeq" id="WP_017021250.1">
    <property type="nucleotide sequence ID" value="NZ_CAWMPN010000012.1"/>
</dbReference>
<dbReference type="STRING" id="688.A6E04_14995"/>
<keyword evidence="4" id="KW-0574">Periplasm</keyword>
<dbReference type="PANTHER" id="PTHR30570:SF6">
    <property type="entry name" value="PHOSPHATE-BINDING PROTEIN PSTS"/>
    <property type="match status" value="1"/>
</dbReference>
<dbReference type="OrthoDB" id="9765713at2"/>
<evidence type="ECO:0000259" key="5">
    <source>
        <dbReference type="Pfam" id="PF12849"/>
    </source>
</evidence>
<organism evidence="6 7">
    <name type="scientific">Aliivibrio logei</name>
    <name type="common">Vibrio logei</name>
    <dbReference type="NCBI Taxonomy" id="688"/>
    <lineage>
        <taxon>Bacteria</taxon>
        <taxon>Pseudomonadati</taxon>
        <taxon>Pseudomonadota</taxon>
        <taxon>Gammaproteobacteria</taxon>
        <taxon>Vibrionales</taxon>
        <taxon>Vibrionaceae</taxon>
        <taxon>Aliivibrio</taxon>
    </lineage>
</organism>
<dbReference type="Pfam" id="PF12849">
    <property type="entry name" value="PBP_like_2"/>
    <property type="match status" value="1"/>
</dbReference>
<dbReference type="Gene3D" id="3.40.190.10">
    <property type="entry name" value="Periplasmic binding protein-like II"/>
    <property type="match status" value="2"/>
</dbReference>
<evidence type="ECO:0000256" key="2">
    <source>
        <dbReference type="ARBA" id="ARBA00022448"/>
    </source>
</evidence>
<keyword evidence="2 4" id="KW-0813">Transport</keyword>
<evidence type="ECO:0000313" key="6">
    <source>
        <dbReference type="EMBL" id="OCH20493.1"/>
    </source>
</evidence>
<dbReference type="GO" id="GO:0007155">
    <property type="term" value="P:cell adhesion"/>
    <property type="evidence" value="ECO:0007669"/>
    <property type="project" value="UniProtKB-UniRule"/>
</dbReference>
<evidence type="ECO:0000313" key="7">
    <source>
        <dbReference type="Proteomes" id="UP000093523"/>
    </source>
</evidence>
<protein>
    <recommendedName>
        <fullName evidence="4">Phosphate-binding protein</fullName>
    </recommendedName>
</protein>
<dbReference type="GO" id="GO:0042301">
    <property type="term" value="F:phosphate ion binding"/>
    <property type="evidence" value="ECO:0007669"/>
    <property type="project" value="UniProtKB-UniRule"/>
</dbReference>
<dbReference type="InterPro" id="IPR011862">
    <property type="entry name" value="Phos-bd"/>
</dbReference>